<dbReference type="InterPro" id="IPR009051">
    <property type="entry name" value="Helical_ferredxn"/>
</dbReference>
<evidence type="ECO:0000256" key="17">
    <source>
        <dbReference type="RuleBase" id="RU361237"/>
    </source>
</evidence>
<keyword evidence="11" id="KW-0249">Electron transport</keyword>
<keyword evidence="14 17" id="KW-0411">Iron-sulfur</keyword>
<evidence type="ECO:0000256" key="14">
    <source>
        <dbReference type="ARBA" id="ARBA00023014"/>
    </source>
</evidence>
<protein>
    <recommendedName>
        <fullName evidence="5 17">Succinate dehydrogenase [ubiquinone] iron-sulfur subunit, mitochondrial</fullName>
        <ecNumber evidence="4 17">1.3.5.1</ecNumber>
    </recommendedName>
</protein>
<comment type="function">
    <text evidence="17">Iron-sulfur protein (IP) subunit of succinate dehydrogenase (SDH) that is involved in complex II of the mitochondrial electron transport chain and is responsible for transferring electrons from succinate to ubiquinone (coenzyme Q).</text>
</comment>
<comment type="pathway">
    <text evidence="2 17">Carbohydrate metabolism; tricarboxylic acid cycle; fumarate from succinate (eukaryal route): step 1/1.</text>
</comment>
<evidence type="ECO:0000259" key="20">
    <source>
        <dbReference type="PROSITE" id="PS51379"/>
    </source>
</evidence>
<comment type="cofactor">
    <cofactor evidence="17">
        <name>[3Fe-4S] cluster</name>
        <dbReference type="ChEBI" id="CHEBI:21137"/>
    </cofactor>
    <text evidence="17">Binds 1 [3Fe-4S] cluster.</text>
</comment>
<keyword evidence="17" id="KW-0999">Mitochondrion inner membrane</keyword>
<gene>
    <name evidence="21" type="ORF">TSAR_009082</name>
</gene>
<evidence type="ECO:0000256" key="7">
    <source>
        <dbReference type="ARBA" id="ARBA00022485"/>
    </source>
</evidence>
<dbReference type="Pfam" id="PF13085">
    <property type="entry name" value="Fer2_3"/>
    <property type="match status" value="1"/>
</dbReference>
<dbReference type="EMBL" id="NNAY01001525">
    <property type="protein sequence ID" value="OXU23687.1"/>
    <property type="molecule type" value="Genomic_DNA"/>
</dbReference>
<reference evidence="21 22" key="1">
    <citation type="journal article" date="2017" name="Curr. Biol.">
        <title>The Evolution of Venom by Co-option of Single-Copy Genes.</title>
        <authorList>
            <person name="Martinson E.O."/>
            <person name="Mrinalini"/>
            <person name="Kelkar Y.D."/>
            <person name="Chang C.H."/>
            <person name="Werren J.H."/>
        </authorList>
    </citation>
    <scope>NUCLEOTIDE SEQUENCE [LARGE SCALE GENOMIC DNA]</scope>
    <source>
        <strain evidence="21 22">Alberta</strain>
        <tissue evidence="21">Whole body</tissue>
    </source>
</reference>
<dbReference type="Gene3D" id="3.10.20.30">
    <property type="match status" value="1"/>
</dbReference>
<dbReference type="CDD" id="cd00207">
    <property type="entry name" value="fer2"/>
    <property type="match status" value="1"/>
</dbReference>
<evidence type="ECO:0000256" key="15">
    <source>
        <dbReference type="ARBA" id="ARBA00023291"/>
    </source>
</evidence>
<keyword evidence="15 17" id="KW-0003">3Fe-4S</keyword>
<dbReference type="SUPFAM" id="SSF46548">
    <property type="entry name" value="alpha-helical ferredoxin"/>
    <property type="match status" value="1"/>
</dbReference>
<dbReference type="GO" id="GO:0051537">
    <property type="term" value="F:2 iron, 2 sulfur cluster binding"/>
    <property type="evidence" value="ECO:0007669"/>
    <property type="project" value="UniProtKB-KW"/>
</dbReference>
<keyword evidence="8" id="KW-0816">Tricarboxylic acid cycle</keyword>
<dbReference type="InterPro" id="IPR017896">
    <property type="entry name" value="4Fe4S_Fe-S-bd"/>
</dbReference>
<comment type="catalytic activity">
    <reaction evidence="16">
        <text>a quinone + succinate = fumarate + a quinol</text>
        <dbReference type="Rhea" id="RHEA:40523"/>
        <dbReference type="ChEBI" id="CHEBI:24646"/>
        <dbReference type="ChEBI" id="CHEBI:29806"/>
        <dbReference type="ChEBI" id="CHEBI:30031"/>
        <dbReference type="ChEBI" id="CHEBI:132124"/>
        <dbReference type="EC" id="1.3.5.1"/>
    </reaction>
</comment>
<dbReference type="GO" id="GO:0046872">
    <property type="term" value="F:metal ion binding"/>
    <property type="evidence" value="ECO:0007669"/>
    <property type="project" value="UniProtKB-KW"/>
</dbReference>
<dbReference type="GO" id="GO:0005743">
    <property type="term" value="C:mitochondrial inner membrane"/>
    <property type="evidence" value="ECO:0007669"/>
    <property type="project" value="UniProtKB-SubCell"/>
</dbReference>
<dbReference type="GO" id="GO:0008177">
    <property type="term" value="F:succinate dehydrogenase (quinone) activity"/>
    <property type="evidence" value="ECO:0007669"/>
    <property type="project" value="UniProtKB-EC"/>
</dbReference>
<evidence type="ECO:0000256" key="8">
    <source>
        <dbReference type="ARBA" id="ARBA00022532"/>
    </source>
</evidence>
<dbReference type="InterPro" id="IPR017900">
    <property type="entry name" value="4Fe4S_Fe_S_CS"/>
</dbReference>
<dbReference type="GO" id="GO:0009055">
    <property type="term" value="F:electron transfer activity"/>
    <property type="evidence" value="ECO:0007669"/>
    <property type="project" value="InterPro"/>
</dbReference>
<dbReference type="EC" id="1.3.5.1" evidence="4 17"/>
<feature type="domain" description="4Fe-4S ferredoxin-type" evidence="20">
    <location>
        <begin position="207"/>
        <end position="237"/>
    </location>
</feature>
<comment type="subcellular location">
    <subcellularLocation>
        <location evidence="1 17">Mitochondrion inner membrane</location>
        <topology evidence="1 17">Peripheral membrane protein</topology>
        <orientation evidence="1 17">Matrix side</orientation>
    </subcellularLocation>
</comment>
<dbReference type="PROSITE" id="PS51085">
    <property type="entry name" value="2FE2S_FER_2"/>
    <property type="match status" value="1"/>
</dbReference>
<dbReference type="InterPro" id="IPR036010">
    <property type="entry name" value="2Fe-2S_ferredoxin-like_sf"/>
</dbReference>
<evidence type="ECO:0000256" key="3">
    <source>
        <dbReference type="ARBA" id="ARBA00009433"/>
    </source>
</evidence>
<name>A0A232EZF5_9HYME</name>
<organism evidence="21 22">
    <name type="scientific">Trichomalopsis sarcophagae</name>
    <dbReference type="NCBI Taxonomy" id="543379"/>
    <lineage>
        <taxon>Eukaryota</taxon>
        <taxon>Metazoa</taxon>
        <taxon>Ecdysozoa</taxon>
        <taxon>Arthropoda</taxon>
        <taxon>Hexapoda</taxon>
        <taxon>Insecta</taxon>
        <taxon>Pterygota</taxon>
        <taxon>Neoptera</taxon>
        <taxon>Endopterygota</taxon>
        <taxon>Hymenoptera</taxon>
        <taxon>Apocrita</taxon>
        <taxon>Proctotrupomorpha</taxon>
        <taxon>Chalcidoidea</taxon>
        <taxon>Pteromalidae</taxon>
        <taxon>Pteromalinae</taxon>
        <taxon>Trichomalopsis</taxon>
    </lineage>
</organism>
<dbReference type="AlphaFoldDB" id="A0A232EZF5"/>
<dbReference type="GO" id="GO:0051538">
    <property type="term" value="F:3 iron, 4 sulfur cluster binding"/>
    <property type="evidence" value="ECO:0007669"/>
    <property type="project" value="UniProtKB-KW"/>
</dbReference>
<dbReference type="PROSITE" id="PS00197">
    <property type="entry name" value="2FE2S_FER_1"/>
    <property type="match status" value="1"/>
</dbReference>
<dbReference type="GO" id="GO:0006099">
    <property type="term" value="P:tricarboxylic acid cycle"/>
    <property type="evidence" value="ECO:0007669"/>
    <property type="project" value="UniProtKB-UniPathway"/>
</dbReference>
<evidence type="ECO:0000256" key="12">
    <source>
        <dbReference type="ARBA" id="ARBA00023002"/>
    </source>
</evidence>
<dbReference type="PROSITE" id="PS51379">
    <property type="entry name" value="4FE4S_FER_2"/>
    <property type="match status" value="1"/>
</dbReference>
<dbReference type="UniPathway" id="UPA00223">
    <property type="reaction ID" value="UER01006"/>
</dbReference>
<dbReference type="SUPFAM" id="SSF54292">
    <property type="entry name" value="2Fe-2S ferredoxin-like"/>
    <property type="match status" value="1"/>
</dbReference>
<evidence type="ECO:0000256" key="6">
    <source>
        <dbReference type="ARBA" id="ARBA00022448"/>
    </source>
</evidence>
<dbReference type="InterPro" id="IPR025192">
    <property type="entry name" value="Succ_DH/fum_Rdtase_N"/>
</dbReference>
<dbReference type="GO" id="GO:0051539">
    <property type="term" value="F:4 iron, 4 sulfur cluster binding"/>
    <property type="evidence" value="ECO:0007669"/>
    <property type="project" value="UniProtKB-KW"/>
</dbReference>
<evidence type="ECO:0000256" key="16">
    <source>
        <dbReference type="ARBA" id="ARBA00049220"/>
    </source>
</evidence>
<keyword evidence="10 17" id="KW-0479">Metal-binding</keyword>
<dbReference type="Gene3D" id="1.10.1060.10">
    <property type="entry name" value="Alpha-helical ferredoxin"/>
    <property type="match status" value="1"/>
</dbReference>
<keyword evidence="9 17" id="KW-0001">2Fe-2S</keyword>
<dbReference type="Pfam" id="PF13534">
    <property type="entry name" value="Fer4_17"/>
    <property type="match status" value="1"/>
</dbReference>
<dbReference type="InterPro" id="IPR001041">
    <property type="entry name" value="2Fe-2S_ferredoxin-type"/>
</dbReference>
<dbReference type="NCBIfam" id="NF004616">
    <property type="entry name" value="PRK05950.1"/>
    <property type="match status" value="1"/>
</dbReference>
<dbReference type="Proteomes" id="UP000215335">
    <property type="component" value="Unassembled WGS sequence"/>
</dbReference>
<comment type="caution">
    <text evidence="21">The sequence shown here is derived from an EMBL/GenBank/DDBJ whole genome shotgun (WGS) entry which is preliminary data.</text>
</comment>
<dbReference type="FunFam" id="1.10.1060.10:FF:000001">
    <property type="entry name" value="Succinate dehydrogenase iron-sulfur subunit SdhB"/>
    <property type="match status" value="1"/>
</dbReference>
<evidence type="ECO:0000256" key="18">
    <source>
        <dbReference type="SAM" id="MobiDB-lite"/>
    </source>
</evidence>
<evidence type="ECO:0000256" key="1">
    <source>
        <dbReference type="ARBA" id="ARBA00004443"/>
    </source>
</evidence>
<dbReference type="GO" id="GO:0022904">
    <property type="term" value="P:respiratory electron transport chain"/>
    <property type="evidence" value="ECO:0007669"/>
    <property type="project" value="TreeGrafter"/>
</dbReference>
<evidence type="ECO:0000256" key="10">
    <source>
        <dbReference type="ARBA" id="ARBA00022723"/>
    </source>
</evidence>
<dbReference type="OrthoDB" id="1696654at2759"/>
<comment type="cofactor">
    <cofactor evidence="17">
        <name>[2Fe-2S] cluster</name>
        <dbReference type="ChEBI" id="CHEBI:190135"/>
    </cofactor>
    <text evidence="17">Binds 1 [2Fe-2S] cluster.</text>
</comment>
<evidence type="ECO:0000256" key="2">
    <source>
        <dbReference type="ARBA" id="ARBA00004788"/>
    </source>
</evidence>
<evidence type="ECO:0000256" key="9">
    <source>
        <dbReference type="ARBA" id="ARBA00022714"/>
    </source>
</evidence>
<evidence type="ECO:0000313" key="21">
    <source>
        <dbReference type="EMBL" id="OXU23687.1"/>
    </source>
</evidence>
<feature type="region of interest" description="Disordered" evidence="18">
    <location>
        <begin position="308"/>
        <end position="330"/>
    </location>
</feature>
<proteinExistence type="inferred from homology"/>
<dbReference type="NCBIfam" id="TIGR00384">
    <property type="entry name" value="dhsB"/>
    <property type="match status" value="1"/>
</dbReference>
<dbReference type="PROSITE" id="PS00198">
    <property type="entry name" value="4FE4S_FER_1"/>
    <property type="match status" value="1"/>
</dbReference>
<evidence type="ECO:0000256" key="13">
    <source>
        <dbReference type="ARBA" id="ARBA00023004"/>
    </source>
</evidence>
<evidence type="ECO:0000256" key="11">
    <source>
        <dbReference type="ARBA" id="ARBA00022982"/>
    </source>
</evidence>
<evidence type="ECO:0000256" key="4">
    <source>
        <dbReference type="ARBA" id="ARBA00012792"/>
    </source>
</evidence>
<evidence type="ECO:0000256" key="5">
    <source>
        <dbReference type="ARBA" id="ARBA00016766"/>
    </source>
</evidence>
<accession>A0A232EZF5</accession>
<keyword evidence="7 17" id="KW-0004">4Fe-4S</keyword>
<dbReference type="PANTHER" id="PTHR11921">
    <property type="entry name" value="SUCCINATE DEHYDROGENASE IRON-SULFUR PROTEIN"/>
    <property type="match status" value="1"/>
</dbReference>
<comment type="similarity">
    <text evidence="3 17">Belongs to the succinate dehydrogenase/fumarate reductase iron-sulfur protein family.</text>
</comment>
<dbReference type="InterPro" id="IPR050573">
    <property type="entry name" value="SDH/FRD_Iron-Sulfur"/>
</dbReference>
<keyword evidence="17" id="KW-0496">Mitochondrion</keyword>
<dbReference type="InterPro" id="IPR004489">
    <property type="entry name" value="Succ_DH/fum_Rdtase_Fe-S"/>
</dbReference>
<keyword evidence="6" id="KW-0813">Transport</keyword>
<evidence type="ECO:0000259" key="19">
    <source>
        <dbReference type="PROSITE" id="PS51085"/>
    </source>
</evidence>
<feature type="domain" description="2Fe-2S ferredoxin-type" evidence="19">
    <location>
        <begin position="70"/>
        <end position="163"/>
    </location>
</feature>
<dbReference type="InterPro" id="IPR012675">
    <property type="entry name" value="Beta-grasp_dom_sf"/>
</dbReference>
<dbReference type="InterPro" id="IPR006058">
    <property type="entry name" value="2Fe2S_fd_BS"/>
</dbReference>
<keyword evidence="13 17" id="KW-0408">Iron</keyword>
<keyword evidence="22" id="KW-1185">Reference proteome</keyword>
<dbReference type="STRING" id="543379.A0A232EZF5"/>
<comment type="cofactor">
    <cofactor evidence="17">
        <name>[4Fe-4S] cluster</name>
        <dbReference type="ChEBI" id="CHEBI:49883"/>
    </cofactor>
    <text evidence="17">Binds 1 [4Fe-4S] cluster.</text>
</comment>
<dbReference type="PANTHER" id="PTHR11921:SF29">
    <property type="entry name" value="SUCCINATE DEHYDROGENASE [UBIQUINONE] IRON-SULFUR SUBUNIT, MITOCHONDRIAL"/>
    <property type="match status" value="1"/>
</dbReference>
<keyword evidence="17" id="KW-0472">Membrane</keyword>
<keyword evidence="12" id="KW-0560">Oxidoreductase</keyword>
<sequence length="330" mass="38309">MLQYIRILPSNKILWKWKSTATSIHLKTQYKAFSFTNKDGLRGNINTQISHLEQKSCANIFMIQKEPFIKIVKIYRWNPEKPTTKPYLQKFEVDLNKCGSMVLDILHYIKAELDPTLSFRRSCREGICGSCSVNINGINTLACITKVTRDQEKSLLIYPLPHTYTIRDLIPDMSHFLEQYKKIDPYLKRPEEHDFVGMRQLMQSERDRAKIDGLYECILCGCCSYACPPYWWAGEKYLGPAVLMQAYRWIIDSRDQTHEERLGKLRDFFSVFRCHTIFNCTKTCPKGLNPGRAIAELKRLVTGLTDKEKPDMETPVPSRCRGESVTTQCP</sequence>
<evidence type="ECO:0000313" key="22">
    <source>
        <dbReference type="Proteomes" id="UP000215335"/>
    </source>
</evidence>